<proteinExistence type="inferred from homology"/>
<keyword evidence="1 4" id="KW-0808">Transferase</keyword>
<evidence type="ECO:0000259" key="3">
    <source>
        <dbReference type="Pfam" id="PF21202"/>
    </source>
</evidence>
<dbReference type="GO" id="GO:0000724">
    <property type="term" value="P:double-strand break repair via homologous recombination"/>
    <property type="evidence" value="ECO:0007669"/>
    <property type="project" value="TreeGrafter"/>
</dbReference>
<dbReference type="EMBL" id="KN122083">
    <property type="protein sequence ID" value="KFO33561.1"/>
    <property type="molecule type" value="Genomic_DNA"/>
</dbReference>
<dbReference type="PANTHER" id="PTHR20208">
    <property type="entry name" value="STRUCTURE-SPECIFIC ENDONUCLEASE SUBUNIT SLX1"/>
    <property type="match status" value="1"/>
</dbReference>
<dbReference type="Pfam" id="PF00685">
    <property type="entry name" value="Sulfotransfer_1"/>
    <property type="match status" value="1"/>
</dbReference>
<reference evidence="4 5" key="1">
    <citation type="submission" date="2013-11" db="EMBL/GenBank/DDBJ databases">
        <title>The Damaraland mole rat (Fukomys damarensis) genome and evolution of African mole rats.</title>
        <authorList>
            <person name="Gladyshev V.N."/>
            <person name="Fang X."/>
        </authorList>
    </citation>
    <scope>NUCLEOTIDE SEQUENCE [LARGE SCALE GENOMIC DNA]</scope>
    <source>
        <tissue evidence="4">Liver</tissue>
    </source>
</reference>
<dbReference type="GO" id="GO:0008821">
    <property type="term" value="F:crossover junction DNA endonuclease activity"/>
    <property type="evidence" value="ECO:0007669"/>
    <property type="project" value="TreeGrafter"/>
</dbReference>
<organism evidence="4 5">
    <name type="scientific">Fukomys damarensis</name>
    <name type="common">Damaraland mole rat</name>
    <name type="synonym">Cryptomys damarensis</name>
    <dbReference type="NCBI Taxonomy" id="885580"/>
    <lineage>
        <taxon>Eukaryota</taxon>
        <taxon>Metazoa</taxon>
        <taxon>Chordata</taxon>
        <taxon>Craniata</taxon>
        <taxon>Vertebrata</taxon>
        <taxon>Euteleostomi</taxon>
        <taxon>Mammalia</taxon>
        <taxon>Eutheria</taxon>
        <taxon>Euarchontoglires</taxon>
        <taxon>Glires</taxon>
        <taxon>Rodentia</taxon>
        <taxon>Hystricomorpha</taxon>
        <taxon>Bathyergidae</taxon>
        <taxon>Fukomys</taxon>
    </lineage>
</organism>
<name>A0A091EDW4_FUKDA</name>
<dbReference type="AlphaFoldDB" id="A0A091EDW4"/>
<feature type="domain" description="Structure-specific endonuclease subunit SLX1 C-terminal" evidence="3">
    <location>
        <begin position="7"/>
        <end position="66"/>
    </location>
</feature>
<dbReference type="STRING" id="885580.ENSFDAP00000007269"/>
<protein>
    <recommendedName>
        <fullName evidence="1">Sulfotransferase</fullName>
        <ecNumber evidence="1">2.8.2.-</ecNumber>
    </recommendedName>
</protein>
<sequence length="252" mass="28404">MHAFLALCHRPQDEEGPLRCPHPGCPLRAHVICLAEEFLRAEPGQLVPLEGRCPGCRNSLLWGDLISLCNVCPKEEDDYLDLEEDEEGPLRCPHPGCPLRAHVICLAEEFLRAEPGQLVPLEGRCPGCRNSLLWGDLISLCNVCPKEEDDYLDLEEDPKRETEKMLQFTGRSLPVETVDLIIHTSFEEMRKNPMANYTTAGPAHMDHTVSSFTRRGIVGDWKGTFNVAQNQQFDAHYAEKVAGCSLPFRWQL</sequence>
<dbReference type="GO" id="GO:0008146">
    <property type="term" value="F:sulfotransferase activity"/>
    <property type="evidence" value="ECO:0007669"/>
    <property type="project" value="InterPro"/>
</dbReference>
<feature type="domain" description="Structure-specific endonuclease subunit SLX1 C-terminal" evidence="3">
    <location>
        <begin position="69"/>
        <end position="138"/>
    </location>
</feature>
<evidence type="ECO:0000313" key="4">
    <source>
        <dbReference type="EMBL" id="KFO33561.1"/>
    </source>
</evidence>
<dbReference type="Gene3D" id="3.30.40.10">
    <property type="entry name" value="Zinc/RING finger domain, C3HC4 (zinc finger)"/>
    <property type="match status" value="2"/>
</dbReference>
<dbReference type="Proteomes" id="UP000028990">
    <property type="component" value="Unassembled WGS sequence"/>
</dbReference>
<feature type="domain" description="Sulfotransferase" evidence="2">
    <location>
        <begin position="150"/>
        <end position="244"/>
    </location>
</feature>
<gene>
    <name evidence="4" type="ORF">H920_05098</name>
</gene>
<keyword evidence="5" id="KW-1185">Reference proteome</keyword>
<dbReference type="InterPro" id="IPR050381">
    <property type="entry name" value="SLX1_endonuclease"/>
</dbReference>
<dbReference type="GO" id="GO:0017108">
    <property type="term" value="F:5'-flap endonuclease activity"/>
    <property type="evidence" value="ECO:0007669"/>
    <property type="project" value="TreeGrafter"/>
</dbReference>
<comment type="similarity">
    <text evidence="1">Belongs to the sulfotransferase 1 family.</text>
</comment>
<dbReference type="Gene3D" id="3.40.50.300">
    <property type="entry name" value="P-loop containing nucleotide triphosphate hydrolases"/>
    <property type="match status" value="1"/>
</dbReference>
<dbReference type="InterPro" id="IPR048749">
    <property type="entry name" value="SLX1_C"/>
</dbReference>
<evidence type="ECO:0000256" key="1">
    <source>
        <dbReference type="RuleBase" id="RU361155"/>
    </source>
</evidence>
<dbReference type="InterPro" id="IPR027417">
    <property type="entry name" value="P-loop_NTPase"/>
</dbReference>
<dbReference type="InterPro" id="IPR000863">
    <property type="entry name" value="Sulfotransferase_dom"/>
</dbReference>
<dbReference type="PANTHER" id="PTHR20208:SF10">
    <property type="entry name" value="STRUCTURE-SPECIFIC ENDONUCLEASE SUBUNIT SLX1"/>
    <property type="match status" value="1"/>
</dbReference>
<dbReference type="SUPFAM" id="SSF52540">
    <property type="entry name" value="P-loop containing nucleoside triphosphate hydrolases"/>
    <property type="match status" value="1"/>
</dbReference>
<evidence type="ECO:0000259" key="2">
    <source>
        <dbReference type="Pfam" id="PF00685"/>
    </source>
</evidence>
<dbReference type="Pfam" id="PF21202">
    <property type="entry name" value="SLX1_C"/>
    <property type="match status" value="2"/>
</dbReference>
<dbReference type="GO" id="GO:0033557">
    <property type="term" value="C:Slx1-Slx4 complex"/>
    <property type="evidence" value="ECO:0007669"/>
    <property type="project" value="TreeGrafter"/>
</dbReference>
<dbReference type="InterPro" id="IPR013083">
    <property type="entry name" value="Znf_RING/FYVE/PHD"/>
</dbReference>
<evidence type="ECO:0000313" key="5">
    <source>
        <dbReference type="Proteomes" id="UP000028990"/>
    </source>
</evidence>
<dbReference type="EC" id="2.8.2.-" evidence="1"/>
<dbReference type="FunFam" id="3.30.40.10:FF:000392">
    <property type="entry name" value="Structure-specific endonuclease subunit SLX1"/>
    <property type="match status" value="2"/>
</dbReference>
<accession>A0A091EDW4</accession>